<keyword evidence="2" id="KW-1185">Reference proteome</keyword>
<accession>Q8EX43</accession>
<reference evidence="1 2" key="1">
    <citation type="journal article" date="2002" name="Nucleic Acids Res.">
        <title>The complete genomic sequence of Mycoplasma penetrans, an intracellular bacterial pathogen in humans.</title>
        <authorList>
            <person name="Sasaki Y."/>
            <person name="Ishikawa J."/>
            <person name="Yamashita A."/>
            <person name="Oshima K."/>
            <person name="Kenri T."/>
            <person name="Furuya K."/>
            <person name="Yoshino C."/>
            <person name="Horino A."/>
            <person name="Shiba T."/>
            <person name="Sasaki T."/>
            <person name="Hattori M."/>
        </authorList>
    </citation>
    <scope>NUCLEOTIDE SEQUENCE [LARGE SCALE GENOMIC DNA]</scope>
    <source>
        <strain evidence="1 2">HF-2</strain>
    </source>
</reference>
<sequence>MYLYNFLKVNNYFIYLSHVIYLRNKDLVIFLKKRNDLNIVMKTFCNNDFSKYEIAYSDHKA</sequence>
<gene>
    <name evidence="1" type="ordered locus">MYPE70</name>
</gene>
<dbReference type="KEGG" id="mpe:MYPE70"/>
<evidence type="ECO:0000313" key="1">
    <source>
        <dbReference type="EMBL" id="BAC43797.1"/>
    </source>
</evidence>
<protein>
    <submittedName>
        <fullName evidence="1">Transposase</fullName>
    </submittedName>
</protein>
<dbReference type="AlphaFoldDB" id="Q8EX43"/>
<organism evidence="1 2">
    <name type="scientific">Malacoplasma penetrans (strain HF-2)</name>
    <name type="common">Mycoplasma penetrans</name>
    <dbReference type="NCBI Taxonomy" id="272633"/>
    <lineage>
        <taxon>Bacteria</taxon>
        <taxon>Bacillati</taxon>
        <taxon>Mycoplasmatota</taxon>
        <taxon>Mycoplasmoidales</taxon>
        <taxon>Mycoplasmoidaceae</taxon>
        <taxon>Malacoplasma</taxon>
    </lineage>
</organism>
<evidence type="ECO:0000313" key="2">
    <source>
        <dbReference type="Proteomes" id="UP000002522"/>
    </source>
</evidence>
<proteinExistence type="predicted"/>
<name>Q8EX43_MALP2</name>
<dbReference type="HOGENOM" id="CLU_2917711_0_0_14"/>
<dbReference type="InParanoid" id="Q8EX43"/>
<dbReference type="Proteomes" id="UP000002522">
    <property type="component" value="Chromosome"/>
</dbReference>
<dbReference type="EMBL" id="BA000026">
    <property type="protein sequence ID" value="BAC43797.1"/>
    <property type="molecule type" value="Genomic_DNA"/>
</dbReference>